<organism evidence="2 3">
    <name type="scientific">Azospirillum aestuarii</name>
    <dbReference type="NCBI Taxonomy" id="2802052"/>
    <lineage>
        <taxon>Bacteria</taxon>
        <taxon>Pseudomonadati</taxon>
        <taxon>Pseudomonadota</taxon>
        <taxon>Alphaproteobacteria</taxon>
        <taxon>Rhodospirillales</taxon>
        <taxon>Azospirillaceae</taxon>
        <taxon>Azospirillum</taxon>
    </lineage>
</organism>
<sequence>MDGCRFAGDRPPVTHAASARPPMGAETPLDRQLRVWRGHRRPVPPDERMRVLTERWIGPHLAALEALMLELRHGVDRDREEGRLTFPKRRNPYPKGFCREISDAVFERLGRRIAAPDTPVTHALAAFVQEGGTLSPIWGALRGSYFQNAMQVGALYVDAANDTVTVTKPKVEILPLEASGLEPVVEVAHFARIAQIYWGGTVWSNTLFPRLAPAFPILYIDPDGRPHLHPDSLGVFAENMAGGCRSALAFMEREQDDGRVLPADVAAALAPWHKHGPWFEEQCPTPDWDRLRACFAQAADPRGPYRSAQGFVGMMEAVKRVAGA</sequence>
<gene>
    <name evidence="2" type="ORF">JJL56_24110</name>
</gene>
<reference evidence="2 3" key="1">
    <citation type="submission" date="2021-01" db="EMBL/GenBank/DDBJ databases">
        <title>Azospirillum sp. YIM DDC1 draft genome.</title>
        <authorList>
            <person name="Wang Y.-X."/>
        </authorList>
    </citation>
    <scope>NUCLEOTIDE SEQUENCE [LARGE SCALE GENOMIC DNA]</scope>
    <source>
        <strain evidence="2 3">YIM DDC1</strain>
    </source>
</reference>
<evidence type="ECO:0000313" key="3">
    <source>
        <dbReference type="Proteomes" id="UP000654452"/>
    </source>
</evidence>
<name>A0ABS1I4H7_9PROT</name>
<evidence type="ECO:0000313" key="2">
    <source>
        <dbReference type="EMBL" id="MBK4721942.1"/>
    </source>
</evidence>
<keyword evidence="3" id="KW-1185">Reference proteome</keyword>
<accession>A0ABS1I4H7</accession>
<dbReference type="EMBL" id="JAEPIV010000019">
    <property type="protein sequence ID" value="MBK4721942.1"/>
    <property type="molecule type" value="Genomic_DNA"/>
</dbReference>
<dbReference type="Proteomes" id="UP000654452">
    <property type="component" value="Unassembled WGS sequence"/>
</dbReference>
<comment type="caution">
    <text evidence="2">The sequence shown here is derived from an EMBL/GenBank/DDBJ whole genome shotgun (WGS) entry which is preliminary data.</text>
</comment>
<protein>
    <submittedName>
        <fullName evidence="2">Uncharacterized protein</fullName>
    </submittedName>
</protein>
<evidence type="ECO:0000256" key="1">
    <source>
        <dbReference type="SAM" id="MobiDB-lite"/>
    </source>
</evidence>
<feature type="region of interest" description="Disordered" evidence="1">
    <location>
        <begin position="1"/>
        <end position="27"/>
    </location>
</feature>
<proteinExistence type="predicted"/>